<protein>
    <submittedName>
        <fullName evidence="1">Uncharacterized protein</fullName>
    </submittedName>
</protein>
<keyword evidence="2" id="KW-1185">Reference proteome</keyword>
<dbReference type="EMBL" id="JACHGW010000002">
    <property type="protein sequence ID" value="MBB6050801.1"/>
    <property type="molecule type" value="Genomic_DNA"/>
</dbReference>
<evidence type="ECO:0000313" key="2">
    <source>
        <dbReference type="Proteomes" id="UP000520814"/>
    </source>
</evidence>
<reference evidence="1 2" key="1">
    <citation type="submission" date="2020-08" db="EMBL/GenBank/DDBJ databases">
        <title>Genomic Encyclopedia of Type Strains, Phase IV (KMG-IV): sequencing the most valuable type-strain genomes for metagenomic binning, comparative biology and taxonomic classification.</title>
        <authorList>
            <person name="Goeker M."/>
        </authorList>
    </citation>
    <scope>NUCLEOTIDE SEQUENCE [LARGE SCALE GENOMIC DNA]</scope>
    <source>
        <strain evidence="1 2">DSM 23562</strain>
    </source>
</reference>
<accession>A0A7W9SQ67</accession>
<name>A0A7W9SQ67_ARMRO</name>
<evidence type="ECO:0000313" key="1">
    <source>
        <dbReference type="EMBL" id="MBB6050801.1"/>
    </source>
</evidence>
<gene>
    <name evidence="1" type="ORF">HNQ39_002592</name>
</gene>
<dbReference type="RefSeq" id="WP_184196422.1">
    <property type="nucleotide sequence ID" value="NZ_JACHGW010000002.1"/>
</dbReference>
<sequence length="81" mass="8915">MEITYQQEALVALRIRFAGSAAADNYHLTAAEGSRFYADWETYLKGGSVLGGTYTVSEAEKPILISLNFSVIAYIENGKVY</sequence>
<comment type="caution">
    <text evidence="1">The sequence shown here is derived from an EMBL/GenBank/DDBJ whole genome shotgun (WGS) entry which is preliminary data.</text>
</comment>
<organism evidence="1 2">
    <name type="scientific">Armatimonas rosea</name>
    <dbReference type="NCBI Taxonomy" id="685828"/>
    <lineage>
        <taxon>Bacteria</taxon>
        <taxon>Bacillati</taxon>
        <taxon>Armatimonadota</taxon>
        <taxon>Armatimonadia</taxon>
        <taxon>Armatimonadales</taxon>
        <taxon>Armatimonadaceae</taxon>
        <taxon>Armatimonas</taxon>
    </lineage>
</organism>
<dbReference type="AlphaFoldDB" id="A0A7W9SQ67"/>
<proteinExistence type="predicted"/>
<dbReference type="Proteomes" id="UP000520814">
    <property type="component" value="Unassembled WGS sequence"/>
</dbReference>